<dbReference type="OrthoDB" id="1912710at2"/>
<evidence type="ECO:0000313" key="1">
    <source>
        <dbReference type="EMBL" id="GKH02333.1"/>
    </source>
</evidence>
<proteinExistence type="predicted"/>
<evidence type="ECO:0000313" key="2">
    <source>
        <dbReference type="EMBL" id="MUB62371.1"/>
    </source>
</evidence>
<evidence type="ECO:0000313" key="3">
    <source>
        <dbReference type="Proteomes" id="UP000434223"/>
    </source>
</evidence>
<gene>
    <name evidence="1" type="ORF">CE91St55_43140</name>
    <name evidence="2" type="ORF">GNE07_04710</name>
</gene>
<dbReference type="AlphaFoldDB" id="A0A174L0F7"/>
<sequence length="72" mass="8360">MRRIISACLLQTMRFDTTKEADPEQDFAIFCKKLDKSSVNYVIEEKTKEADGSLVVKIRKQYNSYSTDGYLQ</sequence>
<dbReference type="EMBL" id="WNME01000002">
    <property type="protein sequence ID" value="MUB62371.1"/>
    <property type="molecule type" value="Genomic_DNA"/>
</dbReference>
<dbReference type="Proteomes" id="UP000434223">
    <property type="component" value="Unassembled WGS sequence"/>
</dbReference>
<name>A0A174L0F7_9FIRM</name>
<dbReference type="GeneID" id="93148506"/>
<protein>
    <submittedName>
        <fullName evidence="2">Protein pyrBI</fullName>
    </submittedName>
</protein>
<reference evidence="1" key="2">
    <citation type="submission" date="2022-01" db="EMBL/GenBank/DDBJ databases">
        <title>Novel bile acid biosynthetic pathways are enriched in the microbiome of centenarians.</title>
        <authorList>
            <person name="Sato Y."/>
            <person name="Atarashi K."/>
            <person name="Plichta R.D."/>
            <person name="Arai Y."/>
            <person name="Sasajima S."/>
            <person name="Kearney M.S."/>
            <person name="Suda W."/>
            <person name="Takeshita K."/>
            <person name="Sasaki T."/>
            <person name="Okamoto S."/>
            <person name="Skelly N.A."/>
            <person name="Okamura Y."/>
            <person name="Vlamakis H."/>
            <person name="Li Y."/>
            <person name="Tanoue T."/>
            <person name="Takei H."/>
            <person name="Nittono H."/>
            <person name="Narushima S."/>
            <person name="Irie J."/>
            <person name="Itoh H."/>
            <person name="Moriya K."/>
            <person name="Sugiura Y."/>
            <person name="Suematsu M."/>
            <person name="Moritoki N."/>
            <person name="Shibata S."/>
            <person name="Littman R.D."/>
            <person name="Fischbach A.M."/>
            <person name="Uwamino Y."/>
            <person name="Inoue T."/>
            <person name="Honda A."/>
            <person name="Hattori M."/>
            <person name="Murai T."/>
            <person name="Xavier J.R."/>
            <person name="Hirose N."/>
            <person name="Honda K."/>
        </authorList>
    </citation>
    <scope>NUCLEOTIDE SEQUENCE</scope>
    <source>
        <strain evidence="1">CE91-St55</strain>
    </source>
</reference>
<dbReference type="EMBL" id="BQNJ01000002">
    <property type="protein sequence ID" value="GKH02333.1"/>
    <property type="molecule type" value="Genomic_DNA"/>
</dbReference>
<organism evidence="2 3">
    <name type="scientific">Hungatella hathewayi</name>
    <dbReference type="NCBI Taxonomy" id="154046"/>
    <lineage>
        <taxon>Bacteria</taxon>
        <taxon>Bacillati</taxon>
        <taxon>Bacillota</taxon>
        <taxon>Clostridia</taxon>
        <taxon>Lachnospirales</taxon>
        <taxon>Lachnospiraceae</taxon>
        <taxon>Hungatella</taxon>
    </lineage>
</organism>
<dbReference type="Proteomes" id="UP001055091">
    <property type="component" value="Unassembled WGS sequence"/>
</dbReference>
<reference evidence="2 3" key="1">
    <citation type="submission" date="2019-09" db="EMBL/GenBank/DDBJ databases">
        <title>Draft genome sequencing of Hungatella hathewayi 123Y-2.</title>
        <authorList>
            <person name="Lv Q."/>
            <person name="Li S."/>
        </authorList>
    </citation>
    <scope>NUCLEOTIDE SEQUENCE [LARGE SCALE GENOMIC DNA]</scope>
    <source>
        <strain evidence="2 3">123Y-2</strain>
    </source>
</reference>
<dbReference type="RefSeq" id="WP_039893637.1">
    <property type="nucleotide sequence ID" value="NZ_BQNJ01000002.1"/>
</dbReference>
<accession>A0A174L0F7</accession>
<comment type="caution">
    <text evidence="2">The sequence shown here is derived from an EMBL/GenBank/DDBJ whole genome shotgun (WGS) entry which is preliminary data.</text>
</comment>